<dbReference type="Proteomes" id="UP001595773">
    <property type="component" value="Unassembled WGS sequence"/>
</dbReference>
<feature type="compositionally biased region" description="Polar residues" evidence="2">
    <location>
        <begin position="392"/>
        <end position="401"/>
    </location>
</feature>
<dbReference type="Pfam" id="PF02720">
    <property type="entry name" value="DUF222"/>
    <property type="match status" value="1"/>
</dbReference>
<gene>
    <name evidence="4" type="ORF">ACFOW9_11755</name>
</gene>
<evidence type="ECO:0000256" key="2">
    <source>
        <dbReference type="SAM" id="MobiDB-lite"/>
    </source>
</evidence>
<dbReference type="EMBL" id="JBHSCQ010000017">
    <property type="protein sequence ID" value="MFC4266278.1"/>
    <property type="molecule type" value="Genomic_DNA"/>
</dbReference>
<proteinExistence type="inferred from homology"/>
<keyword evidence="5" id="KW-1185">Reference proteome</keyword>
<feature type="compositionally biased region" description="Basic and acidic residues" evidence="2">
    <location>
        <begin position="348"/>
        <end position="372"/>
    </location>
</feature>
<evidence type="ECO:0000313" key="4">
    <source>
        <dbReference type="EMBL" id="MFC4266278.1"/>
    </source>
</evidence>
<reference evidence="5" key="1">
    <citation type="journal article" date="2019" name="Int. J. Syst. Evol. Microbiol.">
        <title>The Global Catalogue of Microorganisms (GCM) 10K type strain sequencing project: providing services to taxonomists for standard genome sequencing and annotation.</title>
        <authorList>
            <consortium name="The Broad Institute Genomics Platform"/>
            <consortium name="The Broad Institute Genome Sequencing Center for Infectious Disease"/>
            <person name="Wu L."/>
            <person name="Ma J."/>
        </authorList>
    </citation>
    <scope>NUCLEOTIDE SEQUENCE [LARGE SCALE GENOMIC DNA]</scope>
    <source>
        <strain evidence="5">CGMCC 1.10698</strain>
    </source>
</reference>
<comment type="caution">
    <text evidence="4">The sequence shown here is derived from an EMBL/GenBank/DDBJ whole genome shotgun (WGS) entry which is preliminary data.</text>
</comment>
<organism evidence="4 5">
    <name type="scientific">Arthrobacter cryoconiti</name>
    <dbReference type="NCBI Taxonomy" id="748907"/>
    <lineage>
        <taxon>Bacteria</taxon>
        <taxon>Bacillati</taxon>
        <taxon>Actinomycetota</taxon>
        <taxon>Actinomycetes</taxon>
        <taxon>Micrococcales</taxon>
        <taxon>Micrococcaceae</taxon>
        <taxon>Arthrobacter</taxon>
    </lineage>
</organism>
<comment type="similarity">
    <text evidence="1">Belongs to the Rv1128c/1148c/1588c/1702c/1945/3466 family.</text>
</comment>
<feature type="domain" description="HNH nuclease" evidence="3">
    <location>
        <begin position="543"/>
        <end position="595"/>
    </location>
</feature>
<feature type="compositionally biased region" description="Polar residues" evidence="2">
    <location>
        <begin position="437"/>
        <end position="451"/>
    </location>
</feature>
<sequence>MSSPERFPGISGIPATSPSAAAIISAMTLPFIEPFSPDPRMLAKLPDFALFPMKSVAVIAPEPVQAQTQAPPSGNTPARGQARPVLNKVDLARAVIDDCTDVLAALKKLEDTTAACKAAVIERMSSAAELEARALNFDSWQRDGSSLVIRAEVATTLVISESAAGSLIDYATILVRDRPATWASLASGKLSWSHAIVVAQEASTLRSAGVEAAAITAYEQSLLERCAGSTPPQFRDRARRLREKSHPESIDVRTRNAYACRKMETQRGRDGMSWLSLYLPAPTVEGIWEQTTALARASQGTTEQRTLTQLRADVAATLLLSQSLVKNHLHPGPPAHTPGPADGVYHGGDGRDAECDDARDAGDGTDYARRDAASNAGGDTGHNPASNAGGEYSSQRNNEIPTATEPECGLAAGYFDGSYFSASDPWENEILCGSTLPGMTNQETSSSVQGNKQDEVQNRVNRPKPSARVLPPMPDVRPVLTIPMLSLLGLSNAPAQLEGYGPLGMDVAKRLMAKAPSFYRVFTDPITGEALALNPDSRRVSKKMRIFLRSEDELCAFPGCTSKASQADYDHITAWAQGGRTIWENVEPLCPKHHKIKHFKDDRTRSGAVRHDQSPQRASIKLRGWTPVGTDAGRPGWISPSGRYFPPEPREVQAPQYPRWLKTRITQTFQNLPQESHCTANLSGPIDLSLAEALFSAYSAG</sequence>
<feature type="region of interest" description="Disordered" evidence="2">
    <location>
        <begin position="327"/>
        <end position="403"/>
    </location>
</feature>
<dbReference type="RefSeq" id="WP_230067095.1">
    <property type="nucleotide sequence ID" value="NZ_BAABLL010000008.1"/>
</dbReference>
<dbReference type="InterPro" id="IPR002711">
    <property type="entry name" value="HNH"/>
</dbReference>
<dbReference type="Gene3D" id="1.10.30.50">
    <property type="match status" value="1"/>
</dbReference>
<dbReference type="CDD" id="cd00085">
    <property type="entry name" value="HNHc"/>
    <property type="match status" value="1"/>
</dbReference>
<accession>A0ABV8R4F9</accession>
<dbReference type="InterPro" id="IPR003615">
    <property type="entry name" value="HNH_nuc"/>
</dbReference>
<dbReference type="SMART" id="SM00507">
    <property type="entry name" value="HNHc"/>
    <property type="match status" value="1"/>
</dbReference>
<dbReference type="InterPro" id="IPR003870">
    <property type="entry name" value="DUF222"/>
</dbReference>
<evidence type="ECO:0000256" key="1">
    <source>
        <dbReference type="ARBA" id="ARBA00023450"/>
    </source>
</evidence>
<evidence type="ECO:0000313" key="5">
    <source>
        <dbReference type="Proteomes" id="UP001595773"/>
    </source>
</evidence>
<dbReference type="Pfam" id="PF01844">
    <property type="entry name" value="HNH"/>
    <property type="match status" value="1"/>
</dbReference>
<evidence type="ECO:0000259" key="3">
    <source>
        <dbReference type="SMART" id="SM00507"/>
    </source>
</evidence>
<protein>
    <submittedName>
        <fullName evidence="4">DUF222 domain-containing protein</fullName>
    </submittedName>
</protein>
<feature type="region of interest" description="Disordered" evidence="2">
    <location>
        <begin position="434"/>
        <end position="472"/>
    </location>
</feature>
<name>A0ABV8R4F9_9MICC</name>